<organism evidence="5 6">
    <name type="scientific">Pleomorphomonas diazotrophica</name>
    <dbReference type="NCBI Taxonomy" id="1166257"/>
    <lineage>
        <taxon>Bacteria</taxon>
        <taxon>Pseudomonadati</taxon>
        <taxon>Pseudomonadota</taxon>
        <taxon>Alphaproteobacteria</taxon>
        <taxon>Hyphomicrobiales</taxon>
        <taxon>Pleomorphomonadaceae</taxon>
        <taxon>Pleomorphomonas</taxon>
    </lineage>
</organism>
<sequence>MSELSDTEEPDSPCGWPLMAAVRPAIETRRLILRPPLDDDAEAIARLANSAAVARNLIGMPHPYRIEHARAWLAEPVDPRGQRHLVCRKGFDAAPTPIGVVTLDMHGRVGPGWIGCWLGERHWGQGYATEACHAAIDYAFLHQRHERLLFACRVTNPAGRRVIEKCGFQMVAQELASVVGSGAAVAIDRFRIDRSTWESIRAWEPLRVHTREAERAEWGERRVELRAPAERI</sequence>
<reference evidence="5 6" key="1">
    <citation type="submission" date="2017-12" db="EMBL/GenBank/DDBJ databases">
        <title>Anaerobic carbon monoxide metabolism by Pleomorphomonas carboxyditropha sp. nov., a new mesophilic hydrogenogenic carboxidotroph.</title>
        <authorList>
            <person name="Esquivel-Elizondo S."/>
            <person name="Krajmalnik-Brown R."/>
        </authorList>
    </citation>
    <scope>NUCLEOTIDE SEQUENCE [LARGE SCALE GENOMIC DNA]</scope>
    <source>
        <strain evidence="5 6">R5-392</strain>
    </source>
</reference>
<dbReference type="InterPro" id="IPR051531">
    <property type="entry name" value="N-acetyltransferase"/>
</dbReference>
<dbReference type="SUPFAM" id="SSF55729">
    <property type="entry name" value="Acyl-CoA N-acyltransferases (Nat)"/>
    <property type="match status" value="1"/>
</dbReference>
<dbReference type="AlphaFoldDB" id="A0A1I4SZX6"/>
<keyword evidence="6" id="KW-1185">Reference proteome</keyword>
<evidence type="ECO:0000313" key="5">
    <source>
        <dbReference type="EMBL" id="PKR88643.1"/>
    </source>
</evidence>
<dbReference type="InterPro" id="IPR000182">
    <property type="entry name" value="GNAT_dom"/>
</dbReference>
<dbReference type="InterPro" id="IPR016181">
    <property type="entry name" value="Acyl_CoA_acyltransferase"/>
</dbReference>
<gene>
    <name evidence="5" type="ORF">CXZ10_14755</name>
</gene>
<evidence type="ECO:0000256" key="1">
    <source>
        <dbReference type="ARBA" id="ARBA00022679"/>
    </source>
</evidence>
<keyword evidence="2" id="KW-0012">Acyltransferase</keyword>
<name>A0A1I4SZX6_9HYPH</name>
<comment type="caution">
    <text evidence="5">The sequence shown here is derived from an EMBL/GenBank/DDBJ whole genome shotgun (WGS) entry which is preliminary data.</text>
</comment>
<evidence type="ECO:0000256" key="2">
    <source>
        <dbReference type="ARBA" id="ARBA00023315"/>
    </source>
</evidence>
<dbReference type="OrthoDB" id="9804153at2"/>
<evidence type="ECO:0000313" key="6">
    <source>
        <dbReference type="Proteomes" id="UP000233491"/>
    </source>
</evidence>
<protein>
    <submittedName>
        <fullName evidence="5">GNAT family N-acetyltransferase</fullName>
    </submittedName>
</protein>
<dbReference type="PANTHER" id="PTHR43792">
    <property type="entry name" value="GNAT FAMILY, PUTATIVE (AFU_ORTHOLOGUE AFUA_3G00765)-RELATED-RELATED"/>
    <property type="match status" value="1"/>
</dbReference>
<accession>A0A1I4SZX6</accession>
<dbReference type="PANTHER" id="PTHR43792:SF8">
    <property type="entry name" value="[RIBOSOMAL PROTEIN US5]-ALANINE N-ACETYLTRANSFERASE"/>
    <property type="match status" value="1"/>
</dbReference>
<keyword evidence="1 5" id="KW-0808">Transferase</keyword>
<dbReference type="GO" id="GO:0016747">
    <property type="term" value="F:acyltransferase activity, transferring groups other than amino-acyl groups"/>
    <property type="evidence" value="ECO:0007669"/>
    <property type="project" value="InterPro"/>
</dbReference>
<evidence type="ECO:0000256" key="3">
    <source>
        <dbReference type="ARBA" id="ARBA00038502"/>
    </source>
</evidence>
<dbReference type="EMBL" id="PJNW01000011">
    <property type="protein sequence ID" value="PKR88643.1"/>
    <property type="molecule type" value="Genomic_DNA"/>
</dbReference>
<comment type="similarity">
    <text evidence="3">Belongs to the acetyltransferase family. RimJ subfamily.</text>
</comment>
<evidence type="ECO:0000259" key="4">
    <source>
        <dbReference type="PROSITE" id="PS51186"/>
    </source>
</evidence>
<dbReference type="Pfam" id="PF13302">
    <property type="entry name" value="Acetyltransf_3"/>
    <property type="match status" value="1"/>
</dbReference>
<dbReference type="Proteomes" id="UP000233491">
    <property type="component" value="Unassembled WGS sequence"/>
</dbReference>
<proteinExistence type="inferred from homology"/>
<dbReference type="RefSeq" id="WP_101290096.1">
    <property type="nucleotide sequence ID" value="NZ_FOUQ01000004.1"/>
</dbReference>
<dbReference type="PROSITE" id="PS51186">
    <property type="entry name" value="GNAT"/>
    <property type="match status" value="1"/>
</dbReference>
<feature type="domain" description="N-acetyltransferase" evidence="4">
    <location>
        <begin position="31"/>
        <end position="192"/>
    </location>
</feature>
<dbReference type="Gene3D" id="3.40.630.30">
    <property type="match status" value="1"/>
</dbReference>